<feature type="transmembrane region" description="Helical" evidence="1">
    <location>
        <begin position="39"/>
        <end position="60"/>
    </location>
</feature>
<organism evidence="2 3">
    <name type="scientific">Halobacillus locisalis</name>
    <dbReference type="NCBI Taxonomy" id="220753"/>
    <lineage>
        <taxon>Bacteria</taxon>
        <taxon>Bacillati</taxon>
        <taxon>Bacillota</taxon>
        <taxon>Bacilli</taxon>
        <taxon>Bacillales</taxon>
        <taxon>Bacillaceae</taxon>
        <taxon>Halobacillus</taxon>
    </lineage>
</organism>
<dbReference type="Proteomes" id="UP000571017">
    <property type="component" value="Unassembled WGS sequence"/>
</dbReference>
<proteinExistence type="predicted"/>
<dbReference type="RefSeq" id="WP_181473763.1">
    <property type="nucleotide sequence ID" value="NZ_JACEFG010000004.1"/>
</dbReference>
<reference evidence="2 3" key="1">
    <citation type="journal article" date="2004" name="Extremophiles">
        <title>Halobacillus locisalis sp. nov., a halophilic bacterium isolated from a marine solar saltern of the Yellow Sea in Korea.</title>
        <authorList>
            <person name="Yoon J.H."/>
            <person name="Kang K.H."/>
            <person name="Oh T.K."/>
            <person name="Park Y.H."/>
        </authorList>
    </citation>
    <scope>NUCLEOTIDE SEQUENCE [LARGE SCALE GENOMIC DNA]</scope>
    <source>
        <strain evidence="2 3">KCTC 3788</strain>
    </source>
</reference>
<dbReference type="AlphaFoldDB" id="A0A838CXP8"/>
<comment type="caution">
    <text evidence="2">The sequence shown here is derived from an EMBL/GenBank/DDBJ whole genome shotgun (WGS) entry which is preliminary data.</text>
</comment>
<keyword evidence="1" id="KW-0472">Membrane</keyword>
<keyword evidence="1" id="KW-0812">Transmembrane</keyword>
<gene>
    <name evidence="2" type="ORF">H0266_17605</name>
</gene>
<accession>A0A838CXP8</accession>
<sequence length="74" mass="8150">MFYSVTLQKIIILTGIGVIIGAIVGFTSVQGFGLDGSTFVLSMFLSIISVYATAMYAELYHIREAINKQRREKG</sequence>
<dbReference type="EMBL" id="JACEFG010000004">
    <property type="protein sequence ID" value="MBA2176708.1"/>
    <property type="molecule type" value="Genomic_DNA"/>
</dbReference>
<protein>
    <submittedName>
        <fullName evidence="2">Uncharacterized protein</fullName>
    </submittedName>
</protein>
<keyword evidence="3" id="KW-1185">Reference proteome</keyword>
<name>A0A838CXP8_9BACI</name>
<evidence type="ECO:0000256" key="1">
    <source>
        <dbReference type="SAM" id="Phobius"/>
    </source>
</evidence>
<evidence type="ECO:0000313" key="3">
    <source>
        <dbReference type="Proteomes" id="UP000571017"/>
    </source>
</evidence>
<feature type="transmembrane region" description="Helical" evidence="1">
    <location>
        <begin position="12"/>
        <end position="33"/>
    </location>
</feature>
<evidence type="ECO:0000313" key="2">
    <source>
        <dbReference type="EMBL" id="MBA2176708.1"/>
    </source>
</evidence>
<keyword evidence="1" id="KW-1133">Transmembrane helix</keyword>